<dbReference type="VEuPathDB" id="VectorBase:SSCA001838"/>
<evidence type="ECO:0000313" key="1">
    <source>
        <dbReference type="EMBL" id="KPM11291.1"/>
    </source>
</evidence>
<dbReference type="Proteomes" id="UP000616769">
    <property type="component" value="Unassembled WGS sequence"/>
</dbReference>
<dbReference type="AlphaFoldDB" id="A0A132AJZ8"/>
<reference evidence="1 2" key="1">
    <citation type="journal article" date="2015" name="Parasit. Vectors">
        <title>Draft genome of the scabies mite.</title>
        <authorList>
            <person name="Rider S.D.Jr."/>
            <person name="Morgan M.S."/>
            <person name="Arlian L.G."/>
        </authorList>
    </citation>
    <scope>NUCLEOTIDE SEQUENCE [LARGE SCALE GENOMIC DNA]</scope>
    <source>
        <strain evidence="1">Arlian Lab</strain>
    </source>
</reference>
<organism evidence="1 2">
    <name type="scientific">Sarcoptes scabiei</name>
    <name type="common">Itch mite</name>
    <name type="synonym">Acarus scabiei</name>
    <dbReference type="NCBI Taxonomy" id="52283"/>
    <lineage>
        <taxon>Eukaryota</taxon>
        <taxon>Metazoa</taxon>
        <taxon>Ecdysozoa</taxon>
        <taxon>Arthropoda</taxon>
        <taxon>Chelicerata</taxon>
        <taxon>Arachnida</taxon>
        <taxon>Acari</taxon>
        <taxon>Acariformes</taxon>
        <taxon>Sarcoptiformes</taxon>
        <taxon>Astigmata</taxon>
        <taxon>Psoroptidia</taxon>
        <taxon>Sarcoptoidea</taxon>
        <taxon>Sarcoptidae</taxon>
        <taxon>Sarcoptinae</taxon>
        <taxon>Sarcoptes</taxon>
    </lineage>
</organism>
<name>A0A132AJZ8_SARSC</name>
<accession>A0A132AJZ8</accession>
<comment type="caution">
    <text evidence="1">The sequence shown here is derived from an EMBL/GenBank/DDBJ whole genome shotgun (WGS) entry which is preliminary data.</text>
</comment>
<gene>
    <name evidence="1" type="ORF">QR98_0098610</name>
</gene>
<sequence length="137" mass="15940">MDSLAMKIISCNISPKDARRTLECRSAYQMWTEIGKIYASSNGSRGVGLFREYLDYRIPKDGQLVEHLTKIADILDKMLMNDDNLFSETHKCYQFIGKLPRTKFQPMISSFMALTEQQRTIYLTRNLTRSCHFSIKN</sequence>
<protein>
    <submittedName>
        <fullName evidence="1">Uncharacterized protein</fullName>
    </submittedName>
</protein>
<evidence type="ECO:0000313" key="2">
    <source>
        <dbReference type="Proteomes" id="UP000616769"/>
    </source>
</evidence>
<dbReference type="EMBL" id="JXLN01016872">
    <property type="protein sequence ID" value="KPM11291.1"/>
    <property type="molecule type" value="Genomic_DNA"/>
</dbReference>
<dbReference type="Pfam" id="PF14223">
    <property type="entry name" value="Retrotran_gag_2"/>
    <property type="match status" value="1"/>
</dbReference>
<proteinExistence type="predicted"/>